<keyword evidence="5" id="KW-0378">Hydrolase</keyword>
<dbReference type="Proteomes" id="UP001327560">
    <property type="component" value="Chromosome 4"/>
</dbReference>
<evidence type="ECO:0000313" key="6">
    <source>
        <dbReference type="EMBL" id="WOL05202.1"/>
    </source>
</evidence>
<evidence type="ECO:0000256" key="5">
    <source>
        <dbReference type="RuleBase" id="RU363114"/>
    </source>
</evidence>
<dbReference type="GO" id="GO:0009505">
    <property type="term" value="C:plant-type cell wall"/>
    <property type="evidence" value="ECO:0007669"/>
    <property type="project" value="TreeGrafter"/>
</dbReference>
<keyword evidence="5" id="KW-0961">Cell wall biogenesis/degradation</keyword>
<gene>
    <name evidence="6" type="ORF">Cni_G13929</name>
</gene>
<name>A0AAQ3KB64_9LILI</name>
<keyword evidence="7" id="KW-1185">Reference proteome</keyword>
<dbReference type="EMBL" id="CP136893">
    <property type="protein sequence ID" value="WOL05202.1"/>
    <property type="molecule type" value="Genomic_DNA"/>
</dbReference>
<dbReference type="Pfam" id="PF03283">
    <property type="entry name" value="PAE"/>
    <property type="match status" value="1"/>
</dbReference>
<accession>A0AAQ3KB64</accession>
<dbReference type="PANTHER" id="PTHR21562:SF5">
    <property type="entry name" value="PECTIN ACETYLESTERASE 12"/>
    <property type="match status" value="1"/>
</dbReference>
<evidence type="ECO:0000313" key="7">
    <source>
        <dbReference type="Proteomes" id="UP001327560"/>
    </source>
</evidence>
<proteinExistence type="inferred from homology"/>
<comment type="subcellular location">
    <subcellularLocation>
        <location evidence="2 5">Secreted</location>
        <location evidence="2 5">Cell wall</location>
    </subcellularLocation>
</comment>
<dbReference type="EC" id="3.1.1.-" evidence="5"/>
<keyword evidence="4 5" id="KW-0134">Cell wall</keyword>
<protein>
    <recommendedName>
        <fullName evidence="5">Pectin acetylesterase</fullName>
        <ecNumber evidence="5">3.1.1.-</ecNumber>
    </recommendedName>
</protein>
<sequence>MQLCLDILLKLYMTCEPTALSNLCPPKSYPWIGHQQQSPLRFASSQPTTPSHHCSPICGSATSSNLLSVCLDGSVPAYHFHHGWGSGANSWIVDLEGGGWCNNIRTCAYRKNSRHGSSKCMAKILQFNRILSSDPNQNSDFYNWNRVRINYCDGGSFAGEGYNQLMLRIFDKELGHSELSESLTGWRRFEYEEFEEKG</sequence>
<evidence type="ECO:0000256" key="3">
    <source>
        <dbReference type="ARBA" id="ARBA00005784"/>
    </source>
</evidence>
<evidence type="ECO:0000256" key="1">
    <source>
        <dbReference type="ARBA" id="ARBA00003534"/>
    </source>
</evidence>
<keyword evidence="5" id="KW-0964">Secreted</keyword>
<dbReference type="GO" id="GO:0052793">
    <property type="term" value="F:pectin acetylesterase activity"/>
    <property type="evidence" value="ECO:0007669"/>
    <property type="project" value="TreeGrafter"/>
</dbReference>
<dbReference type="AlphaFoldDB" id="A0AAQ3KB64"/>
<dbReference type="PANTHER" id="PTHR21562">
    <property type="entry name" value="NOTUM-RELATED"/>
    <property type="match status" value="1"/>
</dbReference>
<organism evidence="6 7">
    <name type="scientific">Canna indica</name>
    <name type="common">Indian-shot</name>
    <dbReference type="NCBI Taxonomy" id="4628"/>
    <lineage>
        <taxon>Eukaryota</taxon>
        <taxon>Viridiplantae</taxon>
        <taxon>Streptophyta</taxon>
        <taxon>Embryophyta</taxon>
        <taxon>Tracheophyta</taxon>
        <taxon>Spermatophyta</taxon>
        <taxon>Magnoliopsida</taxon>
        <taxon>Liliopsida</taxon>
        <taxon>Zingiberales</taxon>
        <taxon>Cannaceae</taxon>
        <taxon>Canna</taxon>
    </lineage>
</organism>
<reference evidence="6 7" key="1">
    <citation type="submission" date="2023-10" db="EMBL/GenBank/DDBJ databases">
        <title>Chromosome-scale genome assembly provides insights into flower coloration mechanisms of Canna indica.</title>
        <authorList>
            <person name="Li C."/>
        </authorList>
    </citation>
    <scope>NUCLEOTIDE SEQUENCE [LARGE SCALE GENOMIC DNA]</scope>
    <source>
        <tissue evidence="6">Flower</tissue>
    </source>
</reference>
<evidence type="ECO:0000256" key="4">
    <source>
        <dbReference type="ARBA" id="ARBA00022512"/>
    </source>
</evidence>
<dbReference type="InterPro" id="IPR004963">
    <property type="entry name" value="PAE/NOTUM"/>
</dbReference>
<dbReference type="GO" id="GO:0071555">
    <property type="term" value="P:cell wall organization"/>
    <property type="evidence" value="ECO:0007669"/>
    <property type="project" value="UniProtKB-KW"/>
</dbReference>
<evidence type="ECO:0000256" key="2">
    <source>
        <dbReference type="ARBA" id="ARBA00004191"/>
    </source>
</evidence>
<comment type="function">
    <text evidence="1 5">Hydrolyzes acetyl esters in homogalacturonan regions of pectin. In type I primary cell wall, galacturonic acid residues of pectin can be acetylated at the O-2 and O-3 positions. Decreasing the degree of acetylation of pectin gels in vitro alters their physical properties.</text>
</comment>
<comment type="similarity">
    <text evidence="3 5">Belongs to the pectinacetylesterase family.</text>
</comment>